<keyword evidence="5 11" id="KW-0472">Membrane</keyword>
<dbReference type="InterPro" id="IPR033175">
    <property type="entry name" value="PSD-A"/>
</dbReference>
<dbReference type="EMBL" id="BSFF01000010">
    <property type="protein sequence ID" value="GLK57792.1"/>
    <property type="molecule type" value="Genomic_DNA"/>
</dbReference>
<comment type="subcellular location">
    <subcellularLocation>
        <location evidence="11">Cell membrane</location>
        <topology evidence="11">Peripheral membrane protein</topology>
    </subcellularLocation>
</comment>
<name>A0A9W6MU07_9HYPH</name>
<evidence type="ECO:0000256" key="8">
    <source>
        <dbReference type="ARBA" id="ARBA00023239"/>
    </source>
</evidence>
<dbReference type="Proteomes" id="UP000758856">
    <property type="component" value="Unassembled WGS sequence"/>
</dbReference>
<evidence type="ECO:0000313" key="14">
    <source>
        <dbReference type="EMBL" id="MBM7852997.1"/>
    </source>
</evidence>
<comment type="subunit">
    <text evidence="11">Heterodimer of a large membrane-associated beta subunit and a small pyruvoyl-containing alpha subunit.</text>
</comment>
<comment type="PTM">
    <text evidence="11">Is synthesized initially as an inactive proenzyme. Formation of the active enzyme involves a self-maturation process in which the active site pyruvoyl group is generated from an internal serine residue via an autocatalytic post-translational modification. Two non-identical subunits are generated from the proenzyme in this reaction, and the pyruvate is formed at the N-terminus of the alpha chain, which is derived from the carboxyl end of the proenzyme. The post-translation cleavage follows an unusual pathway, termed non-hydrolytic serinolysis, in which the side chain hydroxyl group of the serine supplies its oxygen atom to form the C-terminus of the beta chain, while the remainder of the serine residue undergoes an oxidative deamination to produce ammonia and the pyruvoyl prosthetic group on the alpha chain.</text>
</comment>
<dbReference type="NCBIfam" id="NF003679">
    <property type="entry name" value="PRK05305.1-3"/>
    <property type="match status" value="1"/>
</dbReference>
<comment type="caution">
    <text evidence="13">The sequence shown here is derived from an EMBL/GenBank/DDBJ whole genome shotgun (WGS) entry which is preliminary data.</text>
</comment>
<dbReference type="GO" id="GO:0006646">
    <property type="term" value="P:phosphatidylethanolamine biosynthetic process"/>
    <property type="evidence" value="ECO:0007669"/>
    <property type="project" value="UniProtKB-UniRule"/>
</dbReference>
<evidence type="ECO:0000256" key="11">
    <source>
        <dbReference type="HAMAP-Rule" id="MF_00664"/>
    </source>
</evidence>
<keyword evidence="2 11" id="KW-0444">Lipid biosynthesis</keyword>
<dbReference type="NCBIfam" id="NF003685">
    <property type="entry name" value="PRK05305.2-5"/>
    <property type="match status" value="1"/>
</dbReference>
<dbReference type="Pfam" id="PF02666">
    <property type="entry name" value="PS_Dcarbxylase"/>
    <property type="match status" value="1"/>
</dbReference>
<dbReference type="InterPro" id="IPR003817">
    <property type="entry name" value="PS_Dcarbxylase"/>
</dbReference>
<protein>
    <recommendedName>
        <fullName evidence="11">Phosphatidylserine decarboxylase proenzyme</fullName>
        <ecNumber evidence="11">4.1.1.65</ecNumber>
    </recommendedName>
    <component>
        <recommendedName>
            <fullName evidence="11">Phosphatidylserine decarboxylase alpha chain</fullName>
        </recommendedName>
    </component>
    <component>
        <recommendedName>
            <fullName evidence="11">Phosphatidylserine decarboxylase beta chain</fullName>
        </recommendedName>
    </component>
</protein>
<dbReference type="GO" id="GO:0004609">
    <property type="term" value="F:phosphatidylserine decarboxylase activity"/>
    <property type="evidence" value="ECO:0007669"/>
    <property type="project" value="UniProtKB-UniRule"/>
</dbReference>
<feature type="site" description="Cleavage (non-hydrolytic); by autocatalysis" evidence="11">
    <location>
        <begin position="191"/>
        <end position="192"/>
    </location>
</feature>
<comment type="catalytic activity">
    <reaction evidence="11">
        <text>a 1,2-diacyl-sn-glycero-3-phospho-L-serine + H(+) = a 1,2-diacyl-sn-glycero-3-phosphoethanolamine + CO2</text>
        <dbReference type="Rhea" id="RHEA:20828"/>
        <dbReference type="ChEBI" id="CHEBI:15378"/>
        <dbReference type="ChEBI" id="CHEBI:16526"/>
        <dbReference type="ChEBI" id="CHEBI:57262"/>
        <dbReference type="ChEBI" id="CHEBI:64612"/>
        <dbReference type="EC" id="4.1.1.65"/>
    </reaction>
</comment>
<evidence type="ECO:0000256" key="6">
    <source>
        <dbReference type="ARBA" id="ARBA00023145"/>
    </source>
</evidence>
<reference evidence="13" key="3">
    <citation type="submission" date="2023-01" db="EMBL/GenBank/DDBJ databases">
        <authorList>
            <person name="Sun Q."/>
            <person name="Evtushenko L."/>
        </authorList>
    </citation>
    <scope>NUCLEOTIDE SEQUENCE</scope>
    <source>
        <strain evidence="13">VKM B-1606</strain>
    </source>
</reference>
<keyword evidence="12" id="KW-0812">Transmembrane</keyword>
<dbReference type="EMBL" id="JAFBCY010000004">
    <property type="protein sequence ID" value="MBM7852997.1"/>
    <property type="molecule type" value="Genomic_DNA"/>
</dbReference>
<evidence type="ECO:0000313" key="13">
    <source>
        <dbReference type="EMBL" id="GLK57792.1"/>
    </source>
</evidence>
<keyword evidence="6 11" id="KW-0865">Zymogen</keyword>
<feature type="chain" id="PRO_5041028575" description="Phosphatidylserine decarboxylase alpha chain" evidence="11">
    <location>
        <begin position="192"/>
        <end position="234"/>
    </location>
</feature>
<evidence type="ECO:0000256" key="1">
    <source>
        <dbReference type="ARBA" id="ARBA00022475"/>
    </source>
</evidence>
<keyword evidence="8 11" id="KW-0456">Lyase</keyword>
<evidence type="ECO:0000256" key="7">
    <source>
        <dbReference type="ARBA" id="ARBA00023209"/>
    </source>
</evidence>
<comment type="cofactor">
    <cofactor evidence="11">
        <name>pyruvate</name>
        <dbReference type="ChEBI" id="CHEBI:15361"/>
    </cofactor>
    <text evidence="11">Binds 1 pyruvoyl group covalently per subunit.</text>
</comment>
<keyword evidence="1 11" id="KW-1003">Cell membrane</keyword>
<dbReference type="HAMAP" id="MF_00664">
    <property type="entry name" value="PS_decarb_PSD_A"/>
    <property type="match status" value="1"/>
</dbReference>
<keyword evidence="15" id="KW-1185">Reference proteome</keyword>
<dbReference type="PANTHER" id="PTHR35809">
    <property type="entry name" value="ARCHAETIDYLSERINE DECARBOXYLASE PROENZYME-RELATED"/>
    <property type="match status" value="1"/>
</dbReference>
<evidence type="ECO:0000313" key="16">
    <source>
        <dbReference type="Proteomes" id="UP001143400"/>
    </source>
</evidence>
<dbReference type="EC" id="4.1.1.65" evidence="11"/>
<keyword evidence="12" id="KW-1133">Transmembrane helix</keyword>
<keyword evidence="3 11" id="KW-0210">Decarboxylase</keyword>
<dbReference type="GO" id="GO:0005886">
    <property type="term" value="C:plasma membrane"/>
    <property type="evidence" value="ECO:0007669"/>
    <property type="project" value="UniProtKB-SubCell"/>
</dbReference>
<dbReference type="Proteomes" id="UP001143400">
    <property type="component" value="Unassembled WGS sequence"/>
</dbReference>
<feature type="chain" id="PRO_5041028574" description="Phosphatidylserine decarboxylase beta chain" evidence="11">
    <location>
        <begin position="1"/>
        <end position="191"/>
    </location>
</feature>
<dbReference type="NCBIfam" id="NF003677">
    <property type="entry name" value="PRK05305.1-1"/>
    <property type="match status" value="1"/>
</dbReference>
<accession>A0A9W6MU07</accession>
<keyword evidence="7 11" id="KW-0594">Phospholipid biosynthesis</keyword>
<dbReference type="AlphaFoldDB" id="A0A9W6MU07"/>
<feature type="transmembrane region" description="Helical" evidence="12">
    <location>
        <begin position="23"/>
        <end position="56"/>
    </location>
</feature>
<keyword evidence="4 11" id="KW-0443">Lipid metabolism</keyword>
<evidence type="ECO:0000313" key="15">
    <source>
        <dbReference type="Proteomes" id="UP000758856"/>
    </source>
</evidence>
<keyword evidence="9 11" id="KW-1208">Phospholipid metabolism</keyword>
<evidence type="ECO:0000256" key="9">
    <source>
        <dbReference type="ARBA" id="ARBA00023264"/>
    </source>
</evidence>
<keyword evidence="10 11" id="KW-0670">Pyruvate</keyword>
<comment type="function">
    <text evidence="11">Catalyzes the formation of phosphatidylethanolamine (PtdEtn) from phosphatidylserine (PtdSer).</text>
</comment>
<evidence type="ECO:0000256" key="12">
    <source>
        <dbReference type="SAM" id="Phobius"/>
    </source>
</evidence>
<reference evidence="14 15" key="2">
    <citation type="submission" date="2021-01" db="EMBL/GenBank/DDBJ databases">
        <title>Genomic Encyclopedia of Type Strains, Phase IV (KMG-IV): sequencing the most valuable type-strain genomes for metagenomic binning, comparative biology and taxonomic classification.</title>
        <authorList>
            <person name="Goeker M."/>
        </authorList>
    </citation>
    <scope>NUCLEOTIDE SEQUENCE [LARGE SCALE GENOMIC DNA]</scope>
    <source>
        <strain evidence="14 15">DSM 6130</strain>
    </source>
</reference>
<feature type="active site" description="Schiff-base intermediate with substrate; via pyruvic acid" evidence="11">
    <location>
        <position position="192"/>
    </location>
</feature>
<comment type="similarity">
    <text evidence="11">Belongs to the phosphatidylserine decarboxylase family. PSD-A subfamily.</text>
</comment>
<evidence type="ECO:0000256" key="3">
    <source>
        <dbReference type="ARBA" id="ARBA00022793"/>
    </source>
</evidence>
<sequence>MIDDISASIRKAVPPIHREGRPFIAIFAAIALVLLFIWQPLGWIGVGATIWCALFFRDPNRVTPMRDGLVVSGADGVVCDVKRAVPPPELGLGALPLPRVAVFMNVFDVHVNRAPVAGTVTRVAYTAGKFFNADLDKASEDNERNGLVIQSAHGPLGVVQIAGLVARRIVCFVREGETIGAGERFGLIRFGSRVDHYLPEGVEPLVGVGQRTVAGETVIADLTGAAPARTFRKS</sequence>
<feature type="modified residue" description="Pyruvic acid (Ser); by autocatalysis" evidence="11">
    <location>
        <position position="192"/>
    </location>
</feature>
<proteinExistence type="inferred from homology"/>
<organism evidence="13 16">
    <name type="scientific">Methylopila capsulata</name>
    <dbReference type="NCBI Taxonomy" id="61654"/>
    <lineage>
        <taxon>Bacteria</taxon>
        <taxon>Pseudomonadati</taxon>
        <taxon>Pseudomonadota</taxon>
        <taxon>Alphaproteobacteria</taxon>
        <taxon>Hyphomicrobiales</taxon>
        <taxon>Methylopilaceae</taxon>
        <taxon>Methylopila</taxon>
    </lineage>
</organism>
<gene>
    <name evidence="11 13" type="primary">psd</name>
    <name evidence="13" type="ORF">GCM10008170_38120</name>
    <name evidence="14" type="ORF">JOD31_003248</name>
</gene>
<dbReference type="RefSeq" id="WP_204951467.1">
    <property type="nucleotide sequence ID" value="NZ_BSFF01000010.1"/>
</dbReference>
<comment type="pathway">
    <text evidence="11">Phospholipid metabolism; phosphatidylethanolamine biosynthesis; phosphatidylethanolamine from CDP-diacylglycerol: step 2/2.</text>
</comment>
<evidence type="ECO:0000256" key="5">
    <source>
        <dbReference type="ARBA" id="ARBA00023136"/>
    </source>
</evidence>
<evidence type="ECO:0000256" key="2">
    <source>
        <dbReference type="ARBA" id="ARBA00022516"/>
    </source>
</evidence>
<reference evidence="13" key="1">
    <citation type="journal article" date="2014" name="Int. J. Syst. Evol. Microbiol.">
        <title>Complete genome sequence of Corynebacterium casei LMG S-19264T (=DSM 44701T), isolated from a smear-ripened cheese.</title>
        <authorList>
            <consortium name="US DOE Joint Genome Institute (JGI-PGF)"/>
            <person name="Walter F."/>
            <person name="Albersmeier A."/>
            <person name="Kalinowski J."/>
            <person name="Ruckert C."/>
        </authorList>
    </citation>
    <scope>NUCLEOTIDE SEQUENCE</scope>
    <source>
        <strain evidence="13">VKM B-1606</strain>
    </source>
</reference>
<dbReference type="NCBIfam" id="NF003678">
    <property type="entry name" value="PRK05305.1-2"/>
    <property type="match status" value="1"/>
</dbReference>
<evidence type="ECO:0000256" key="4">
    <source>
        <dbReference type="ARBA" id="ARBA00023098"/>
    </source>
</evidence>
<evidence type="ECO:0000256" key="10">
    <source>
        <dbReference type="ARBA" id="ARBA00023317"/>
    </source>
</evidence>
<dbReference type="PANTHER" id="PTHR35809:SF1">
    <property type="entry name" value="ARCHAETIDYLSERINE DECARBOXYLASE PROENZYME-RELATED"/>
    <property type="match status" value="1"/>
</dbReference>